<organism evidence="2 3">
    <name type="scientific">Urbifossiella limnaea</name>
    <dbReference type="NCBI Taxonomy" id="2528023"/>
    <lineage>
        <taxon>Bacteria</taxon>
        <taxon>Pseudomonadati</taxon>
        <taxon>Planctomycetota</taxon>
        <taxon>Planctomycetia</taxon>
        <taxon>Gemmatales</taxon>
        <taxon>Gemmataceae</taxon>
        <taxon>Urbifossiella</taxon>
    </lineage>
</organism>
<dbReference type="AlphaFoldDB" id="A0A517XLE4"/>
<feature type="transmembrane region" description="Helical" evidence="1">
    <location>
        <begin position="37"/>
        <end position="57"/>
    </location>
</feature>
<reference evidence="2 3" key="1">
    <citation type="submission" date="2019-02" db="EMBL/GenBank/DDBJ databases">
        <title>Deep-cultivation of Planctomycetes and their phenomic and genomic characterization uncovers novel biology.</title>
        <authorList>
            <person name="Wiegand S."/>
            <person name="Jogler M."/>
            <person name="Boedeker C."/>
            <person name="Pinto D."/>
            <person name="Vollmers J."/>
            <person name="Rivas-Marin E."/>
            <person name="Kohn T."/>
            <person name="Peeters S.H."/>
            <person name="Heuer A."/>
            <person name="Rast P."/>
            <person name="Oberbeckmann S."/>
            <person name="Bunk B."/>
            <person name="Jeske O."/>
            <person name="Meyerdierks A."/>
            <person name="Storesund J.E."/>
            <person name="Kallscheuer N."/>
            <person name="Luecker S."/>
            <person name="Lage O.M."/>
            <person name="Pohl T."/>
            <person name="Merkel B.J."/>
            <person name="Hornburger P."/>
            <person name="Mueller R.-W."/>
            <person name="Bruemmer F."/>
            <person name="Labrenz M."/>
            <person name="Spormann A.M."/>
            <person name="Op den Camp H."/>
            <person name="Overmann J."/>
            <person name="Amann R."/>
            <person name="Jetten M.S.M."/>
            <person name="Mascher T."/>
            <person name="Medema M.H."/>
            <person name="Devos D.P."/>
            <person name="Kaster A.-K."/>
            <person name="Ovreas L."/>
            <person name="Rohde M."/>
            <person name="Galperin M.Y."/>
            <person name="Jogler C."/>
        </authorList>
    </citation>
    <scope>NUCLEOTIDE SEQUENCE [LARGE SCALE GENOMIC DNA]</scope>
    <source>
        <strain evidence="2 3">ETA_A1</strain>
    </source>
</reference>
<evidence type="ECO:0000313" key="3">
    <source>
        <dbReference type="Proteomes" id="UP000319576"/>
    </source>
</evidence>
<dbReference type="Proteomes" id="UP000319576">
    <property type="component" value="Chromosome"/>
</dbReference>
<dbReference type="KEGG" id="uli:ETAA1_02090"/>
<evidence type="ECO:0000256" key="1">
    <source>
        <dbReference type="SAM" id="Phobius"/>
    </source>
</evidence>
<evidence type="ECO:0000313" key="2">
    <source>
        <dbReference type="EMBL" id="QDU18324.1"/>
    </source>
</evidence>
<keyword evidence="3" id="KW-1185">Reference proteome</keyword>
<feature type="transmembrane region" description="Helical" evidence="1">
    <location>
        <begin position="122"/>
        <end position="142"/>
    </location>
</feature>
<dbReference type="OrthoDB" id="284771at2"/>
<feature type="transmembrane region" description="Helical" evidence="1">
    <location>
        <begin position="63"/>
        <end position="83"/>
    </location>
</feature>
<gene>
    <name evidence="2" type="ORF">ETAA1_02090</name>
</gene>
<protein>
    <submittedName>
        <fullName evidence="2">Uncharacterized protein</fullName>
    </submittedName>
</protein>
<proteinExistence type="predicted"/>
<name>A0A517XLE4_9BACT</name>
<dbReference type="RefSeq" id="WP_145233520.1">
    <property type="nucleotide sequence ID" value="NZ_CP036273.1"/>
</dbReference>
<sequence>MSPNPLPEFRSNQYEFNDEQNRTIGALSDGMRTAATLVQLLGVALLVFAGLAAYQAIKVDGTNWGPAAGLAAATLFVLTVGFWTGSAAHSFRRITETKNEDIWHLMNALESLRGMYGLLRGVVMLCLFLTVVGIGLAAFAAFSRGG</sequence>
<dbReference type="EMBL" id="CP036273">
    <property type="protein sequence ID" value="QDU18324.1"/>
    <property type="molecule type" value="Genomic_DNA"/>
</dbReference>
<keyword evidence="1" id="KW-0472">Membrane</keyword>
<accession>A0A517XLE4</accession>
<keyword evidence="1" id="KW-1133">Transmembrane helix</keyword>
<keyword evidence="1" id="KW-0812">Transmembrane</keyword>